<evidence type="ECO:0000256" key="1">
    <source>
        <dbReference type="ARBA" id="ARBA00008045"/>
    </source>
</evidence>
<dbReference type="GO" id="GO:0005737">
    <property type="term" value="C:cytoplasm"/>
    <property type="evidence" value="ECO:0007669"/>
    <property type="project" value="TreeGrafter"/>
</dbReference>
<evidence type="ECO:0000256" key="3">
    <source>
        <dbReference type="SAM" id="Coils"/>
    </source>
</evidence>
<keyword evidence="6" id="KW-1185">Reference proteome</keyword>
<dbReference type="GO" id="GO:0051082">
    <property type="term" value="F:unfolded protein binding"/>
    <property type="evidence" value="ECO:0007669"/>
    <property type="project" value="InterPro"/>
</dbReference>
<keyword evidence="2" id="KW-0143">Chaperone</keyword>
<dbReference type="PANTHER" id="PTHR21100:SF9">
    <property type="entry name" value="PREFOLDIN SUBUNIT 4"/>
    <property type="match status" value="1"/>
</dbReference>
<dbReference type="GO" id="GO:0016272">
    <property type="term" value="C:prefoldin complex"/>
    <property type="evidence" value="ECO:0007669"/>
    <property type="project" value="InterPro"/>
</dbReference>
<dbReference type="GO" id="GO:0006457">
    <property type="term" value="P:protein folding"/>
    <property type="evidence" value="ECO:0007669"/>
    <property type="project" value="InterPro"/>
</dbReference>
<evidence type="ECO:0000313" key="5">
    <source>
        <dbReference type="EMBL" id="KAB8300565.1"/>
    </source>
</evidence>
<reference evidence="5 6" key="1">
    <citation type="submission" date="2019-06" db="EMBL/GenBank/DDBJ databases">
        <title>Genome Sequence of the Brown Rot Fungal Pathogen Monilinia laxa.</title>
        <authorList>
            <person name="De Miccolis Angelini R.M."/>
            <person name="Landi L."/>
            <person name="Abate D."/>
            <person name="Pollastro S."/>
            <person name="Romanazzi G."/>
            <person name="Faretra F."/>
        </authorList>
    </citation>
    <scope>NUCLEOTIDE SEQUENCE [LARGE SCALE GENOMIC DNA]</scope>
    <source>
        <strain evidence="5 6">Mlax316</strain>
    </source>
</reference>
<dbReference type="Pfam" id="PF01920">
    <property type="entry name" value="Prefoldin_2"/>
    <property type="match status" value="1"/>
</dbReference>
<sequence length="301" mass="34700">MQRRMLSKEDEAAAGADEVEVRREDQDKINRFSRLHQRELGLEDELKLKNKEKEDLEDVSGELELADEDELIPYKIGDSFIHFTTTTRSPGTAHKVDREHRGGSNADLVEVSIWKHRFSKIFIFYEHPKEDPSKTSKLHNIAWPRDGPITTRRLGRAQRHLLFPTRTNLPIRSFHSFLTLKTWGLGDRLLSVESFCFICRNVLINQQPLRLLRPALVNRLEYTFTLAKLGTFNQSLYYQSNSLEDLPLVSFSYHAWPSCSRWHRCTKADVLTAETALSSILPNDLDLMPCSGPAPNIGQWV</sequence>
<dbReference type="PANTHER" id="PTHR21100">
    <property type="entry name" value="PREFOLDIN SUBUNIT 4"/>
    <property type="match status" value="1"/>
</dbReference>
<feature type="compositionally biased region" description="Basic and acidic residues" evidence="4">
    <location>
        <begin position="1"/>
        <end position="11"/>
    </location>
</feature>
<keyword evidence="3" id="KW-0175">Coiled coil</keyword>
<name>A0A5N6KBL3_MONLA</name>
<organism evidence="5 6">
    <name type="scientific">Monilinia laxa</name>
    <name type="common">Brown rot fungus</name>
    <name type="synonym">Sclerotinia laxa</name>
    <dbReference type="NCBI Taxonomy" id="61186"/>
    <lineage>
        <taxon>Eukaryota</taxon>
        <taxon>Fungi</taxon>
        <taxon>Dikarya</taxon>
        <taxon>Ascomycota</taxon>
        <taxon>Pezizomycotina</taxon>
        <taxon>Leotiomycetes</taxon>
        <taxon>Helotiales</taxon>
        <taxon>Sclerotiniaceae</taxon>
        <taxon>Monilinia</taxon>
    </lineage>
</organism>
<accession>A0A5N6KBL3</accession>
<dbReference type="CDD" id="cd23165">
    <property type="entry name" value="Prefoldin_4"/>
    <property type="match status" value="1"/>
</dbReference>
<gene>
    <name evidence="5" type="ORF">EYC80_000723</name>
</gene>
<evidence type="ECO:0000256" key="2">
    <source>
        <dbReference type="ARBA" id="ARBA00023186"/>
    </source>
</evidence>
<dbReference type="InterPro" id="IPR002777">
    <property type="entry name" value="PFD_beta-like"/>
</dbReference>
<dbReference type="EMBL" id="VIGI01000005">
    <property type="protein sequence ID" value="KAB8300565.1"/>
    <property type="molecule type" value="Genomic_DNA"/>
</dbReference>
<evidence type="ECO:0000256" key="4">
    <source>
        <dbReference type="SAM" id="MobiDB-lite"/>
    </source>
</evidence>
<evidence type="ECO:0000313" key="6">
    <source>
        <dbReference type="Proteomes" id="UP000326757"/>
    </source>
</evidence>
<comment type="similarity">
    <text evidence="1">Belongs to the prefoldin subunit beta family.</text>
</comment>
<dbReference type="SUPFAM" id="SSF46579">
    <property type="entry name" value="Prefoldin"/>
    <property type="match status" value="1"/>
</dbReference>
<comment type="caution">
    <text evidence="5">The sequence shown here is derived from an EMBL/GenBank/DDBJ whole genome shotgun (WGS) entry which is preliminary data.</text>
</comment>
<dbReference type="OrthoDB" id="10250441at2759"/>
<dbReference type="AlphaFoldDB" id="A0A5N6KBL3"/>
<feature type="region of interest" description="Disordered" evidence="4">
    <location>
        <begin position="1"/>
        <end position="23"/>
    </location>
</feature>
<dbReference type="InterPro" id="IPR016661">
    <property type="entry name" value="PFDN4"/>
</dbReference>
<feature type="coiled-coil region" evidence="3">
    <location>
        <begin position="39"/>
        <end position="69"/>
    </location>
</feature>
<dbReference type="Proteomes" id="UP000326757">
    <property type="component" value="Unassembled WGS sequence"/>
</dbReference>
<protein>
    <submittedName>
        <fullName evidence="5">Uncharacterized protein</fullName>
    </submittedName>
</protein>
<proteinExistence type="inferred from homology"/>